<reference evidence="18 19" key="1">
    <citation type="submission" date="2023-03" db="EMBL/GenBank/DDBJ databases">
        <title>High-quality genome of Scylla paramamosain provides insights in environmental adaptation.</title>
        <authorList>
            <person name="Zhang L."/>
        </authorList>
    </citation>
    <scope>NUCLEOTIDE SEQUENCE [LARGE SCALE GENOMIC DNA]</scope>
    <source>
        <strain evidence="18">LZ_2023a</strain>
        <tissue evidence="18">Muscle</tissue>
    </source>
</reference>
<evidence type="ECO:0000313" key="19">
    <source>
        <dbReference type="Proteomes" id="UP001487740"/>
    </source>
</evidence>
<keyword evidence="5 16" id="KW-0812">Transmembrane</keyword>
<dbReference type="FunFam" id="3.30.70.1230:FF:000024">
    <property type="entry name" value="ACXA, isoform A"/>
    <property type="match status" value="1"/>
</dbReference>
<feature type="region of interest" description="Disordered" evidence="15">
    <location>
        <begin position="1305"/>
        <end position="1412"/>
    </location>
</feature>
<feature type="transmembrane region" description="Helical" evidence="16">
    <location>
        <begin position="930"/>
        <end position="948"/>
    </location>
</feature>
<feature type="domain" description="Guanylate cyclase" evidence="17">
    <location>
        <begin position="1061"/>
        <end position="1205"/>
    </location>
</feature>
<evidence type="ECO:0000256" key="7">
    <source>
        <dbReference type="ARBA" id="ARBA00022741"/>
    </source>
</evidence>
<organism evidence="18 19">
    <name type="scientific">Scylla paramamosain</name>
    <name type="common">Mud crab</name>
    <dbReference type="NCBI Taxonomy" id="85552"/>
    <lineage>
        <taxon>Eukaryota</taxon>
        <taxon>Metazoa</taxon>
        <taxon>Ecdysozoa</taxon>
        <taxon>Arthropoda</taxon>
        <taxon>Crustacea</taxon>
        <taxon>Multicrustacea</taxon>
        <taxon>Malacostraca</taxon>
        <taxon>Eumalacostraca</taxon>
        <taxon>Eucarida</taxon>
        <taxon>Decapoda</taxon>
        <taxon>Pleocyemata</taxon>
        <taxon>Brachyura</taxon>
        <taxon>Eubrachyura</taxon>
        <taxon>Portunoidea</taxon>
        <taxon>Portunidae</taxon>
        <taxon>Portuninae</taxon>
        <taxon>Scylla</taxon>
    </lineage>
</organism>
<name>A0AAW0T455_SCYPA</name>
<feature type="compositionally biased region" description="Pro residues" evidence="15">
    <location>
        <begin position="1257"/>
        <end position="1266"/>
    </location>
</feature>
<keyword evidence="12 16" id="KW-0472">Membrane</keyword>
<keyword evidence="9" id="KW-0460">Magnesium</keyword>
<dbReference type="SMART" id="SM00044">
    <property type="entry name" value="CYCc"/>
    <property type="match status" value="2"/>
</dbReference>
<evidence type="ECO:0000256" key="2">
    <source>
        <dbReference type="ARBA" id="ARBA00001946"/>
    </source>
</evidence>
<comment type="catalytic activity">
    <reaction evidence="1">
        <text>ATP = 3',5'-cyclic AMP + diphosphate</text>
        <dbReference type="Rhea" id="RHEA:15389"/>
        <dbReference type="ChEBI" id="CHEBI:30616"/>
        <dbReference type="ChEBI" id="CHEBI:33019"/>
        <dbReference type="ChEBI" id="CHEBI:58165"/>
        <dbReference type="EC" id="4.6.1.1"/>
    </reaction>
</comment>
<comment type="subcellular location">
    <subcellularLocation>
        <location evidence="3">Membrane</location>
        <topology evidence="3">Multi-pass membrane protein</topology>
    </subcellularLocation>
</comment>
<dbReference type="GO" id="GO:0005524">
    <property type="term" value="F:ATP binding"/>
    <property type="evidence" value="ECO:0007669"/>
    <property type="project" value="UniProtKB-KW"/>
</dbReference>
<dbReference type="InterPro" id="IPR029787">
    <property type="entry name" value="Nucleotide_cyclase"/>
</dbReference>
<dbReference type="Pfam" id="PF16214">
    <property type="entry name" value="AC_N"/>
    <property type="match status" value="1"/>
</dbReference>
<evidence type="ECO:0000256" key="10">
    <source>
        <dbReference type="ARBA" id="ARBA00022989"/>
    </source>
</evidence>
<keyword evidence="13 14" id="KW-0456">Lyase</keyword>
<dbReference type="InterPro" id="IPR018297">
    <property type="entry name" value="A/G_cyclase_CS"/>
</dbReference>
<evidence type="ECO:0000256" key="14">
    <source>
        <dbReference type="RuleBase" id="RU000405"/>
    </source>
</evidence>
<dbReference type="GO" id="GO:0005886">
    <property type="term" value="C:plasma membrane"/>
    <property type="evidence" value="ECO:0007669"/>
    <property type="project" value="TreeGrafter"/>
</dbReference>
<dbReference type="EMBL" id="JARAKH010000039">
    <property type="protein sequence ID" value="KAK8382024.1"/>
    <property type="molecule type" value="Genomic_DNA"/>
</dbReference>
<dbReference type="InterPro" id="IPR001054">
    <property type="entry name" value="A/G_cyclase"/>
</dbReference>
<proteinExistence type="inferred from homology"/>
<evidence type="ECO:0000256" key="12">
    <source>
        <dbReference type="ARBA" id="ARBA00023136"/>
    </source>
</evidence>
<dbReference type="EMBL" id="JARAKH010000039">
    <property type="protein sequence ID" value="KAK8382023.1"/>
    <property type="molecule type" value="Genomic_DNA"/>
</dbReference>
<dbReference type="PANTHER" id="PTHR45627:SF12">
    <property type="entry name" value="ADENYLATE CYCLASE TYPE 2"/>
    <property type="match status" value="1"/>
</dbReference>
<evidence type="ECO:0000313" key="18">
    <source>
        <dbReference type="EMBL" id="KAK8382023.1"/>
    </source>
</evidence>
<keyword evidence="7" id="KW-0547">Nucleotide-binding</keyword>
<feature type="transmembrane region" description="Helical" evidence="16">
    <location>
        <begin position="753"/>
        <end position="772"/>
    </location>
</feature>
<feature type="transmembrane region" description="Helical" evidence="16">
    <location>
        <begin position="272"/>
        <end position="291"/>
    </location>
</feature>
<keyword evidence="6" id="KW-0479">Metal-binding</keyword>
<evidence type="ECO:0000256" key="4">
    <source>
        <dbReference type="ARBA" id="ARBA00012201"/>
    </source>
</evidence>
<dbReference type="InterPro" id="IPR032628">
    <property type="entry name" value="AC_N"/>
</dbReference>
<evidence type="ECO:0000259" key="17">
    <source>
        <dbReference type="PROSITE" id="PS50125"/>
    </source>
</evidence>
<comment type="cofactor">
    <cofactor evidence="2">
        <name>Mg(2+)</name>
        <dbReference type="ChEBI" id="CHEBI:18420"/>
    </cofactor>
</comment>
<dbReference type="FunFam" id="3.30.70.1230:FF:000032">
    <property type="entry name" value="Adenylyl cyclase 78C"/>
    <property type="match status" value="1"/>
</dbReference>
<comment type="similarity">
    <text evidence="14">Belongs to the adenylyl cyclase class-4/guanylyl cyclase family.</text>
</comment>
<dbReference type="GO" id="GO:0007189">
    <property type="term" value="P:adenylate cyclase-activating G protein-coupled receptor signaling pathway"/>
    <property type="evidence" value="ECO:0007669"/>
    <property type="project" value="TreeGrafter"/>
</dbReference>
<dbReference type="GO" id="GO:0006171">
    <property type="term" value="P:cAMP biosynthetic process"/>
    <property type="evidence" value="ECO:0007669"/>
    <property type="project" value="UniProtKB-KW"/>
</dbReference>
<feature type="domain" description="Guanylate cyclase" evidence="17">
    <location>
        <begin position="433"/>
        <end position="560"/>
    </location>
</feature>
<keyword evidence="8" id="KW-0067">ATP-binding</keyword>
<feature type="transmembrane region" description="Helical" evidence="16">
    <location>
        <begin position="968"/>
        <end position="994"/>
    </location>
</feature>
<feature type="transmembrane region" description="Helical" evidence="16">
    <location>
        <begin position="176"/>
        <end position="196"/>
    </location>
</feature>
<feature type="transmembrane region" description="Helical" evidence="16">
    <location>
        <begin position="778"/>
        <end position="800"/>
    </location>
</feature>
<feature type="region of interest" description="Disordered" evidence="15">
    <location>
        <begin position="1249"/>
        <end position="1291"/>
    </location>
</feature>
<gene>
    <name evidence="18" type="ORF">O3P69_015195</name>
</gene>
<dbReference type="GO" id="GO:0004016">
    <property type="term" value="F:adenylate cyclase activity"/>
    <property type="evidence" value="ECO:0007669"/>
    <property type="project" value="UniProtKB-EC"/>
</dbReference>
<feature type="transmembrane region" description="Helical" evidence="16">
    <location>
        <begin position="328"/>
        <end position="349"/>
    </location>
</feature>
<feature type="transmembrane region" description="Helical" evidence="16">
    <location>
        <begin position="208"/>
        <end position="227"/>
    </location>
</feature>
<dbReference type="PANTHER" id="PTHR45627">
    <property type="entry name" value="ADENYLATE CYCLASE TYPE 1"/>
    <property type="match status" value="1"/>
</dbReference>
<dbReference type="PROSITE" id="PS00452">
    <property type="entry name" value="GUANYLATE_CYCLASE_1"/>
    <property type="match status" value="1"/>
</dbReference>
<evidence type="ECO:0000256" key="5">
    <source>
        <dbReference type="ARBA" id="ARBA00022692"/>
    </source>
</evidence>
<evidence type="ECO:0000256" key="8">
    <source>
        <dbReference type="ARBA" id="ARBA00022840"/>
    </source>
</evidence>
<feature type="compositionally biased region" description="Polar residues" evidence="15">
    <location>
        <begin position="1399"/>
        <end position="1412"/>
    </location>
</feature>
<dbReference type="SUPFAM" id="SSF55073">
    <property type="entry name" value="Nucleotide cyclase"/>
    <property type="match status" value="2"/>
</dbReference>
<sequence length="1509" mass="171836">MTSETNQPRARRVSSLTLMEAELLEIWSRVKNWPRGSPDSITSSMHRPSHDDIPEVSLYGNYIHYRECEGPDVEVQAEGPGVLSNGRSSISSVSFDASPRNSDDSQDRRFEAMARNSLSSLQHRRQSTASAFIREPLEANTDDRNWSWSYLRERFRVKDLEELFDQYQLRIHHAMLINYLLIQLCVSITFIITLLTGEHVMEELVPELTGHVAGLVVCVSLLIYVYNEHTFRQYPRLHIIMSGLVILTLFATDVAITLFFKDNRFPDSEHYNIKSGNMVYLLLVVYVFLPISHKWQTVVLAGLLTAGDLALTYYAISTGHLETEHEHIVTKMCVDTAILLCINLLGIYWRFMSEVAFRRAFLDKRGSLESKFKVEAEKKQEENLLLSILPKNIMQQVKADFRNMIERTIFNANPVTKNNPFPNLYINHHEMVSILYADIVNFTVLTTRLSPDQLVVMLNDLFGKFDDAAEVNNCLRIKLLGDCYYCVSGVPEFNKDHANNCVKVGLEMIDIIREVREMRKVNVDMRIGIHSGSVLSGLIGVRKWQFDVWSNAATIANHMEQTGSAGRIHVTHKTQQLINDLDYEFEMSDAKEKDPLLQEEDIETFFLIPNQRRPKTRRVHHMSTANIKTPMSISNDSSKLDNFYEGNVPKRVAKVQLPQGVSRPSILNRRRSTVSETPLSSKRRTVVTDTALTNFQRIMVDSRATMEREIETMPLRKTDQWFHPEGINPFFLNFTNRYWELPLLRQADPLFKYYIACAVVVFVSIFVTQQSLMPGNSLGWRTGVGCLILLSVVMLLVWVATIHQHIVDPHNDLEEEAKNRFAITKFFYWSSKNIISSISVRVLLYLAVCTALYTCAVINVVECENILDMAISTLSDTSNSTKVPLIVNGSSGFLNPENVPPPLCCDPWYFTYSTSLTLLVAWTFFRMHFFLKFSVYLLAVSIYGYFIFDFAEIMYNHTQLTEVCPSLVVISLGLSPGMGHLLFLIMIFLALHVLDRQMEYIIRLDFQWKQQLEKEQKEAETTHYANKLLLQNILPLHVAERYLNRQNATDELYHESFKNVSVIFASIPNYSKLYREHMFDEDGTKCLKVLNEIISDFDMLTYEEPFKTIEKIKVVGSTYMAACGLQPEGDELNEEERSMEENASTIAKFAVAMLEKLENFNAESLQELQLRVGINAGPVIAGVVGAHKPMYDIWGDTVNVASRMDYTGEMGKIHVTAHVGDILQGLGWSVECRGEIKVKGKGFMKTYYVDPKSAPKDPQPLHPPDTPSNNNNNHKHRKSSQDTTGERRRSSQLSLMSIKGFLSSHRGSMDIDTSKEADTHSTRSLPIYKPIKNENETPQKWEMEGYGSAGTTPRSSFDSKDSGVVKGSYRPSYPSPVAEEAEWASAATTSLQKDHNKPSDSTTQASAGQDSLRRFNNNEILKQLVNCKAKHYFSHKRNSNSFPDLSRMRTTDSKDVRNSFTLGASRKGLKSSIGKKCPDVRHTQNRLLARSSPHTSITVDSDEVQSVWL</sequence>
<feature type="compositionally biased region" description="Basic and acidic residues" evidence="15">
    <location>
        <begin position="1331"/>
        <end position="1343"/>
    </location>
</feature>
<feature type="compositionally biased region" description="Basic and acidic residues" evidence="15">
    <location>
        <begin position="1307"/>
        <end position="1321"/>
    </location>
</feature>
<dbReference type="GO" id="GO:0035556">
    <property type="term" value="P:intracellular signal transduction"/>
    <property type="evidence" value="ECO:0007669"/>
    <property type="project" value="InterPro"/>
</dbReference>
<keyword evidence="19" id="KW-1185">Reference proteome</keyword>
<evidence type="ECO:0000256" key="11">
    <source>
        <dbReference type="ARBA" id="ARBA00022998"/>
    </source>
</evidence>
<dbReference type="Proteomes" id="UP001487740">
    <property type="component" value="Unassembled WGS sequence"/>
</dbReference>
<accession>A0AAW0T455</accession>
<dbReference type="Pfam" id="PF00211">
    <property type="entry name" value="Guanylate_cyc"/>
    <property type="match status" value="2"/>
</dbReference>
<keyword evidence="11" id="KW-0115">cAMP biosynthesis</keyword>
<protein>
    <recommendedName>
        <fullName evidence="4">adenylate cyclase</fullName>
        <ecNumber evidence="4">4.6.1.1</ecNumber>
    </recommendedName>
</protein>
<dbReference type="PROSITE" id="PS50125">
    <property type="entry name" value="GUANYLATE_CYCLASE_2"/>
    <property type="match status" value="2"/>
</dbReference>
<feature type="transmembrane region" description="Helical" evidence="16">
    <location>
        <begin position="298"/>
        <end position="316"/>
    </location>
</feature>
<evidence type="ECO:0000256" key="9">
    <source>
        <dbReference type="ARBA" id="ARBA00022842"/>
    </source>
</evidence>
<evidence type="ECO:0000256" key="15">
    <source>
        <dbReference type="SAM" id="MobiDB-lite"/>
    </source>
</evidence>
<evidence type="ECO:0000256" key="6">
    <source>
        <dbReference type="ARBA" id="ARBA00022723"/>
    </source>
</evidence>
<evidence type="ECO:0000256" key="3">
    <source>
        <dbReference type="ARBA" id="ARBA00004141"/>
    </source>
</evidence>
<evidence type="ECO:0000256" key="1">
    <source>
        <dbReference type="ARBA" id="ARBA00001593"/>
    </source>
</evidence>
<dbReference type="GO" id="GO:0046872">
    <property type="term" value="F:metal ion binding"/>
    <property type="evidence" value="ECO:0007669"/>
    <property type="project" value="UniProtKB-KW"/>
</dbReference>
<keyword evidence="10 16" id="KW-1133">Transmembrane helix</keyword>
<evidence type="ECO:0000256" key="13">
    <source>
        <dbReference type="ARBA" id="ARBA00023239"/>
    </source>
</evidence>
<feature type="transmembrane region" description="Helical" evidence="16">
    <location>
        <begin position="842"/>
        <end position="861"/>
    </location>
</feature>
<dbReference type="EC" id="4.6.1.1" evidence="4"/>
<dbReference type="CDD" id="cd07302">
    <property type="entry name" value="CHD"/>
    <property type="match status" value="2"/>
</dbReference>
<comment type="caution">
    <text evidence="18">The sequence shown here is derived from an EMBL/GenBank/DDBJ whole genome shotgun (WGS) entry which is preliminary data.</text>
</comment>
<dbReference type="Gene3D" id="3.30.70.1230">
    <property type="entry name" value="Nucleotide cyclase"/>
    <property type="match status" value="2"/>
</dbReference>
<feature type="transmembrane region" description="Helical" evidence="16">
    <location>
        <begin position="239"/>
        <end position="260"/>
    </location>
</feature>
<evidence type="ECO:0000256" key="16">
    <source>
        <dbReference type="SAM" id="Phobius"/>
    </source>
</evidence>